<dbReference type="Gene3D" id="3.30.390.130">
    <property type="match status" value="1"/>
</dbReference>
<keyword evidence="13" id="KW-1185">Reference proteome</keyword>
<keyword evidence="6 8" id="KW-0863">Zinc-finger</keyword>
<dbReference type="AlphaFoldDB" id="A0AAV1N8J2"/>
<dbReference type="GO" id="GO:0005737">
    <property type="term" value="C:cytoplasm"/>
    <property type="evidence" value="ECO:0007669"/>
    <property type="project" value="UniProtKB-SubCell"/>
</dbReference>
<keyword evidence="9" id="KW-0963">Cytoplasm</keyword>
<evidence type="ECO:0000256" key="10">
    <source>
        <dbReference type="SAM" id="MobiDB-lite"/>
    </source>
</evidence>
<dbReference type="PANTHER" id="PTHR12622">
    <property type="entry name" value="DELTEX-RELATED"/>
    <property type="match status" value="1"/>
</dbReference>
<feature type="compositionally biased region" description="Basic and acidic residues" evidence="10">
    <location>
        <begin position="1"/>
        <end position="12"/>
    </location>
</feature>
<dbReference type="PROSITE" id="PS50089">
    <property type="entry name" value="ZF_RING_2"/>
    <property type="match status" value="1"/>
</dbReference>
<evidence type="ECO:0000256" key="7">
    <source>
        <dbReference type="ARBA" id="ARBA00022833"/>
    </source>
</evidence>
<dbReference type="InterPro" id="IPR039398">
    <property type="entry name" value="Deltex_fam"/>
</dbReference>
<evidence type="ECO:0000256" key="9">
    <source>
        <dbReference type="RuleBase" id="RU367105"/>
    </source>
</evidence>
<keyword evidence="5 9" id="KW-0479">Metal-binding</keyword>
<dbReference type="GO" id="GO:0061630">
    <property type="term" value="F:ubiquitin protein ligase activity"/>
    <property type="evidence" value="ECO:0007669"/>
    <property type="project" value="UniProtKB-UniRule"/>
</dbReference>
<feature type="domain" description="RING-type" evidence="11">
    <location>
        <begin position="300"/>
        <end position="339"/>
    </location>
</feature>
<dbReference type="InterPro" id="IPR039396">
    <property type="entry name" value="Deltex_C"/>
</dbReference>
<organism evidence="12 13">
    <name type="scientific">Scomber scombrus</name>
    <name type="common">Atlantic mackerel</name>
    <name type="synonym">Scomber vernalis</name>
    <dbReference type="NCBI Taxonomy" id="13677"/>
    <lineage>
        <taxon>Eukaryota</taxon>
        <taxon>Metazoa</taxon>
        <taxon>Chordata</taxon>
        <taxon>Craniata</taxon>
        <taxon>Vertebrata</taxon>
        <taxon>Euteleostomi</taxon>
        <taxon>Actinopterygii</taxon>
        <taxon>Neopterygii</taxon>
        <taxon>Teleostei</taxon>
        <taxon>Neoteleostei</taxon>
        <taxon>Acanthomorphata</taxon>
        <taxon>Pelagiaria</taxon>
        <taxon>Scombriformes</taxon>
        <taxon>Scombridae</taxon>
        <taxon>Scomber</taxon>
    </lineage>
</organism>
<dbReference type="InterPro" id="IPR013083">
    <property type="entry name" value="Znf_RING/FYVE/PHD"/>
</dbReference>
<dbReference type="InterPro" id="IPR017907">
    <property type="entry name" value="Znf_RING_CS"/>
</dbReference>
<evidence type="ECO:0000313" key="12">
    <source>
        <dbReference type="EMBL" id="CAK6955691.1"/>
    </source>
</evidence>
<evidence type="ECO:0000256" key="1">
    <source>
        <dbReference type="ARBA" id="ARBA00000900"/>
    </source>
</evidence>
<dbReference type="InterPro" id="IPR001841">
    <property type="entry name" value="Znf_RING"/>
</dbReference>
<sequence>MAHDAHNDHPEPTEVEQEQVRGQSISAAAPKAGEETRTCSVPVSHFWYVSHIYQEEIKRIEKETGVKITADVKVTFETVQKDGSPATASYEFTNLVQKSLGESEGSVIPLEYTDPEEWRDTLKIIQKKENKLLLTLNSEKMIMCGPRQSQDLIKKTLNTSQKTLTNANMSVGDSTWAPQDLQKNDMTNKDPLADSGLTMEESYWKLLTTSFSGVLANIKAKFGVTFKDSDIGQGKVIVKACHKSGGNASMESHAVRALLNQYQKCATSPMRFTQNYSGSALNGAATEEGATAGDNEDENCCICLDTFKNKKQLKCKHEFCEDCLSKSVETMGPLCPLCKYVFGRIQGFQPNGKMTWKTKRTSLPGFPGCGTIVINYDMQGGRQAARHPNPSKRFYGISRDAYLPNNEEGKEVLQLLKRAFDEELIFTIGLDNQVTWNNIHHKTSKTGGPQCFGYPDPDYLSRVREELKVNGIE</sequence>
<comment type="caution">
    <text evidence="12">The sequence shown here is derived from an EMBL/GenBank/DDBJ whole genome shotgun (WGS) entry which is preliminary data.</text>
</comment>
<comment type="catalytic activity">
    <reaction evidence="1 9">
        <text>S-ubiquitinyl-[E2 ubiquitin-conjugating enzyme]-L-cysteine + [acceptor protein]-L-lysine = [E2 ubiquitin-conjugating enzyme]-L-cysteine + N(6)-ubiquitinyl-[acceptor protein]-L-lysine.</text>
        <dbReference type="EC" id="2.3.2.27"/>
    </reaction>
</comment>
<dbReference type="PROSITE" id="PS00518">
    <property type="entry name" value="ZF_RING_1"/>
    <property type="match status" value="1"/>
</dbReference>
<reference evidence="12 13" key="1">
    <citation type="submission" date="2024-01" db="EMBL/GenBank/DDBJ databases">
        <authorList>
            <person name="Alioto T."/>
            <person name="Alioto T."/>
            <person name="Gomez Garrido J."/>
        </authorList>
    </citation>
    <scope>NUCLEOTIDE SEQUENCE [LARGE SCALE GENOMIC DNA]</scope>
</reference>
<evidence type="ECO:0000256" key="2">
    <source>
        <dbReference type="ARBA" id="ARBA00004906"/>
    </source>
</evidence>
<comment type="pathway">
    <text evidence="2 9">Protein modification; protein ubiquitination.</text>
</comment>
<evidence type="ECO:0000313" key="13">
    <source>
        <dbReference type="Proteomes" id="UP001314229"/>
    </source>
</evidence>
<dbReference type="GO" id="GO:0007219">
    <property type="term" value="P:Notch signaling pathway"/>
    <property type="evidence" value="ECO:0007669"/>
    <property type="project" value="InterPro"/>
</dbReference>
<dbReference type="GO" id="GO:0008270">
    <property type="term" value="F:zinc ion binding"/>
    <property type="evidence" value="ECO:0007669"/>
    <property type="project" value="UniProtKB-KW"/>
</dbReference>
<comment type="subcellular location">
    <subcellularLocation>
        <location evidence="9">Cytoplasm</location>
    </subcellularLocation>
</comment>
<dbReference type="SMART" id="SM00184">
    <property type="entry name" value="RING"/>
    <property type="match status" value="1"/>
</dbReference>
<dbReference type="EC" id="2.3.2.27" evidence="9"/>
<protein>
    <recommendedName>
        <fullName evidence="9">E3 ubiquitin-protein ligase</fullName>
        <ecNumber evidence="9">2.3.2.27</ecNumber>
    </recommendedName>
</protein>
<evidence type="ECO:0000259" key="11">
    <source>
        <dbReference type="PROSITE" id="PS50089"/>
    </source>
</evidence>
<dbReference type="Pfam" id="PF00097">
    <property type="entry name" value="zf-C3HC4"/>
    <property type="match status" value="1"/>
</dbReference>
<dbReference type="Pfam" id="PF18102">
    <property type="entry name" value="DTC"/>
    <property type="match status" value="1"/>
</dbReference>
<dbReference type="CDD" id="cd09633">
    <property type="entry name" value="Deltex_C"/>
    <property type="match status" value="1"/>
</dbReference>
<feature type="region of interest" description="Disordered" evidence="10">
    <location>
        <begin position="1"/>
        <end position="35"/>
    </location>
</feature>
<dbReference type="Proteomes" id="UP001314229">
    <property type="component" value="Unassembled WGS sequence"/>
</dbReference>
<proteinExistence type="inferred from homology"/>
<accession>A0AAV1N8J2</accession>
<evidence type="ECO:0000256" key="3">
    <source>
        <dbReference type="ARBA" id="ARBA00009413"/>
    </source>
</evidence>
<dbReference type="Gene3D" id="3.30.40.10">
    <property type="entry name" value="Zinc/RING finger domain, C3HC4 (zinc finger)"/>
    <property type="match status" value="1"/>
</dbReference>
<dbReference type="EMBL" id="CAWUFR010000022">
    <property type="protein sequence ID" value="CAK6955691.1"/>
    <property type="molecule type" value="Genomic_DNA"/>
</dbReference>
<dbReference type="InterPro" id="IPR018957">
    <property type="entry name" value="Znf_C3HC4_RING-type"/>
</dbReference>
<dbReference type="GO" id="GO:0016567">
    <property type="term" value="P:protein ubiquitination"/>
    <property type="evidence" value="ECO:0007669"/>
    <property type="project" value="UniProtKB-UniRule"/>
</dbReference>
<evidence type="ECO:0000256" key="5">
    <source>
        <dbReference type="ARBA" id="ARBA00022723"/>
    </source>
</evidence>
<keyword evidence="4 9" id="KW-0808">Transferase</keyword>
<evidence type="ECO:0000256" key="4">
    <source>
        <dbReference type="ARBA" id="ARBA00022679"/>
    </source>
</evidence>
<gene>
    <name evidence="12" type="ORF">FSCOSCO3_A017775</name>
</gene>
<dbReference type="SUPFAM" id="SSF57850">
    <property type="entry name" value="RING/U-box"/>
    <property type="match status" value="1"/>
</dbReference>
<dbReference type="InterPro" id="IPR039399">
    <property type="entry name" value="Deltex_C_sf"/>
</dbReference>
<evidence type="ECO:0000256" key="8">
    <source>
        <dbReference type="PROSITE-ProRule" id="PRU00175"/>
    </source>
</evidence>
<comment type="similarity">
    <text evidence="3 9">Belongs to the Deltex family.</text>
</comment>
<keyword evidence="7 9" id="KW-0862">Zinc</keyword>
<name>A0AAV1N8J2_SCOSC</name>
<evidence type="ECO:0000256" key="6">
    <source>
        <dbReference type="ARBA" id="ARBA00022771"/>
    </source>
</evidence>